<dbReference type="Proteomes" id="UP000308121">
    <property type="component" value="Unassembled WGS sequence"/>
</dbReference>
<dbReference type="Pfam" id="PF18986">
    <property type="entry name" value="DUF5719"/>
    <property type="match status" value="1"/>
</dbReference>
<evidence type="ECO:0000313" key="3">
    <source>
        <dbReference type="Proteomes" id="UP000308121"/>
    </source>
</evidence>
<feature type="region of interest" description="Disordered" evidence="1">
    <location>
        <begin position="406"/>
        <end position="448"/>
    </location>
</feature>
<dbReference type="AlphaFoldDB" id="A0A7Z8JX76"/>
<name>A0A7Z8JX76_9CELL</name>
<dbReference type="OrthoDB" id="3264966at2"/>
<dbReference type="InterPro" id="IPR043777">
    <property type="entry name" value="DUF5719"/>
</dbReference>
<dbReference type="EMBL" id="SZYE01000149">
    <property type="protein sequence ID" value="TKR22708.1"/>
    <property type="molecule type" value="Genomic_DNA"/>
</dbReference>
<evidence type="ECO:0000256" key="1">
    <source>
        <dbReference type="SAM" id="MobiDB-lite"/>
    </source>
</evidence>
<feature type="compositionally biased region" description="Low complexity" evidence="1">
    <location>
        <begin position="406"/>
        <end position="425"/>
    </location>
</feature>
<gene>
    <name evidence="2" type="ORF">FA014_14980</name>
</gene>
<accession>A0A7Z8JX76</accession>
<protein>
    <submittedName>
        <fullName evidence="2">Uncharacterized protein</fullName>
    </submittedName>
</protein>
<proteinExistence type="predicted"/>
<sequence length="544" mass="52910">MTDPTTGRRRRTGRTARVLSAALVLALTGGVVALAVAAPADEPDPVPAATVAVAPTATTLVCPGPLQLPDDTLSGDSAFDRVPVAPVEKVTGFDTVASGTASLTVLGADPVALAGGTGSVSSPAAATVLRAEPSGDEPARVAGATSSVVLDGDLRGLSAASCARPAADVWLVGGSTEIESTADLVVVNPGATPADVTVQAWGPSGAVDLANGGTFLVAPGAQRVLSLPGVAAEQRRIAVRVTAAGGQVSAYLQDSLLDGFTPRGTDLVTAGTGPSTSQVVPGISVVATEVDAADAGALRLLVPGDEGATASVRLLGPDGDVALPGAQDLDLPAGEVTDVSLGGLAAGSYTAVVEATEPVVAGAMIAREGKAGELDEGPRLERAWTAATTPGSGLVTVPAGATGTLTLTAVPTGDAGTAPAATAPASPSPEPTEGQRPDPEATTAAQGPTVTVTLRAYGAAGVVGEQDVQVPVGSTVAYPAAELGTGVAGVEVVAPDDPSVDLAWSLYAAVARPSGPLVSVLSPVTDAAAVTTAQVRAATRVGLG</sequence>
<comment type="caution">
    <text evidence="2">The sequence shown here is derived from an EMBL/GenBank/DDBJ whole genome shotgun (WGS) entry which is preliminary data.</text>
</comment>
<reference evidence="2 3" key="1">
    <citation type="submission" date="2019-05" db="EMBL/GenBank/DDBJ databases">
        <title>Genome sequence of Cellulomonas hominis strain CS1.</title>
        <authorList>
            <person name="Belmont J."/>
            <person name="Maclea K.S."/>
        </authorList>
    </citation>
    <scope>NUCLEOTIDE SEQUENCE [LARGE SCALE GENOMIC DNA]</scope>
    <source>
        <strain evidence="2 3">CS1</strain>
    </source>
</reference>
<evidence type="ECO:0000313" key="2">
    <source>
        <dbReference type="EMBL" id="TKR22708.1"/>
    </source>
</evidence>
<organism evidence="2 3">
    <name type="scientific">Cellulomonas hominis</name>
    <dbReference type="NCBI Taxonomy" id="156981"/>
    <lineage>
        <taxon>Bacteria</taxon>
        <taxon>Bacillati</taxon>
        <taxon>Actinomycetota</taxon>
        <taxon>Actinomycetes</taxon>
        <taxon>Micrococcales</taxon>
        <taxon>Cellulomonadaceae</taxon>
        <taxon>Cellulomonas</taxon>
    </lineage>
</organism>
<dbReference type="RefSeq" id="WP_154730458.1">
    <property type="nucleotide sequence ID" value="NZ_SZYE01000149.1"/>
</dbReference>